<organism evidence="2 3">
    <name type="scientific">Trichoderma longibrachiatum ATCC 18648</name>
    <dbReference type="NCBI Taxonomy" id="983965"/>
    <lineage>
        <taxon>Eukaryota</taxon>
        <taxon>Fungi</taxon>
        <taxon>Dikarya</taxon>
        <taxon>Ascomycota</taxon>
        <taxon>Pezizomycotina</taxon>
        <taxon>Sordariomycetes</taxon>
        <taxon>Hypocreomycetidae</taxon>
        <taxon>Hypocreales</taxon>
        <taxon>Hypocreaceae</taxon>
        <taxon>Trichoderma</taxon>
    </lineage>
</organism>
<protein>
    <submittedName>
        <fullName evidence="2">Uncharacterized protein</fullName>
    </submittedName>
</protein>
<dbReference type="EMBL" id="KZ679128">
    <property type="protein sequence ID" value="PTB79304.1"/>
    <property type="molecule type" value="Genomic_DNA"/>
</dbReference>
<evidence type="ECO:0000256" key="1">
    <source>
        <dbReference type="SAM" id="MobiDB-lite"/>
    </source>
</evidence>
<feature type="region of interest" description="Disordered" evidence="1">
    <location>
        <begin position="1"/>
        <end position="28"/>
    </location>
</feature>
<evidence type="ECO:0000313" key="2">
    <source>
        <dbReference type="EMBL" id="PTB79304.1"/>
    </source>
</evidence>
<gene>
    <name evidence="2" type="ORF">M440DRAFT_1166273</name>
</gene>
<name>A0A2T4CCP6_TRILO</name>
<keyword evidence="3" id="KW-1185">Reference proteome</keyword>
<dbReference type="AlphaFoldDB" id="A0A2T4CCP6"/>
<sequence>MTKKLMLLTQTSSRHAGKSNDRGRKTPSRRLVRSCWRAAPQSFSSVTFCSFLLSALPRPVVPFCAPLVPSTVPLMACEERCCLTMPPLLKLLSTAAGTNAAQTAIATSRPNAAGDDYDAVDNERQILTLLTASIRMAGRSMSGMRGAALWRVGTGHGPPPIPSLTLFVEQVLRGEAQSPPGTARRGSAARQGGLFFTALDLGRRLWPLRSCRLPLGTLPCPASASLLPDIQEPGVASTCRKKQK</sequence>
<dbReference type="Proteomes" id="UP000240760">
    <property type="component" value="Unassembled WGS sequence"/>
</dbReference>
<accession>A0A2T4CCP6</accession>
<reference evidence="2 3" key="1">
    <citation type="submission" date="2016-07" db="EMBL/GenBank/DDBJ databases">
        <title>Multiple horizontal gene transfer events from other fungi enriched the ability of initially mycotrophic Trichoderma (Ascomycota) to feed on dead plant biomass.</title>
        <authorList>
            <consortium name="DOE Joint Genome Institute"/>
            <person name="Aerts A."/>
            <person name="Atanasova L."/>
            <person name="Chenthamara K."/>
            <person name="Zhang J."/>
            <person name="Grujic M."/>
            <person name="Henrissat B."/>
            <person name="Kuo A."/>
            <person name="Salamov A."/>
            <person name="Lipzen A."/>
            <person name="Labutti K."/>
            <person name="Barry K."/>
            <person name="Miao Y."/>
            <person name="Rahimi M.J."/>
            <person name="Shen Q."/>
            <person name="Grigoriev I.V."/>
            <person name="Kubicek C.P."/>
            <person name="Druzhinina I.S."/>
        </authorList>
    </citation>
    <scope>NUCLEOTIDE SEQUENCE [LARGE SCALE GENOMIC DNA]</scope>
    <source>
        <strain evidence="2 3">ATCC 18648</strain>
    </source>
</reference>
<proteinExistence type="predicted"/>
<evidence type="ECO:0000313" key="3">
    <source>
        <dbReference type="Proteomes" id="UP000240760"/>
    </source>
</evidence>